<accession>A0A9W5YB31</accession>
<evidence type="ECO:0000256" key="1">
    <source>
        <dbReference type="ARBA" id="ARBA00004651"/>
    </source>
</evidence>
<keyword evidence="5 7" id="KW-1133">Transmembrane helix</keyword>
<evidence type="ECO:0000256" key="5">
    <source>
        <dbReference type="ARBA" id="ARBA00022989"/>
    </source>
</evidence>
<evidence type="ECO:0000256" key="4">
    <source>
        <dbReference type="ARBA" id="ARBA00022692"/>
    </source>
</evidence>
<evidence type="ECO:0000313" key="10">
    <source>
        <dbReference type="Proteomes" id="UP001144256"/>
    </source>
</evidence>
<dbReference type="SUPFAM" id="SSF161098">
    <property type="entry name" value="MetI-like"/>
    <property type="match status" value="1"/>
</dbReference>
<feature type="domain" description="ABC transmembrane type-1" evidence="8">
    <location>
        <begin position="76"/>
        <end position="276"/>
    </location>
</feature>
<reference evidence="9" key="1">
    <citation type="submission" date="2022-06" db="EMBL/GenBank/DDBJ databases">
        <title>Vallitalea longa sp. nov., an anaerobic bacterium isolated from marine sediment.</title>
        <authorList>
            <person name="Hirano S."/>
            <person name="Terahara T."/>
            <person name="Mori K."/>
            <person name="Hamada M."/>
            <person name="Matsumoto R."/>
            <person name="Kobayashi T."/>
        </authorList>
    </citation>
    <scope>NUCLEOTIDE SEQUENCE</scope>
    <source>
        <strain evidence="9">SH18-1</strain>
    </source>
</reference>
<dbReference type="EMBL" id="BRLB01000004">
    <property type="protein sequence ID" value="GKX29406.1"/>
    <property type="molecule type" value="Genomic_DNA"/>
</dbReference>
<gene>
    <name evidence="9" type="ORF">SH1V18_18860</name>
</gene>
<comment type="subcellular location">
    <subcellularLocation>
        <location evidence="1 7">Cell membrane</location>
        <topology evidence="1 7">Multi-pass membrane protein</topology>
    </subcellularLocation>
</comment>
<feature type="transmembrane region" description="Helical" evidence="7">
    <location>
        <begin position="12"/>
        <end position="37"/>
    </location>
</feature>
<sequence>MMKKHSSNSDKILNIFNHIILIIISICTLYPTIFVLASSFSSGSAVARGAVYLWPVEFTVEAYKVILSDIEFWMSYGNTLFYMLFGTLFSMFISILAAYALSKKRLRFRKLFNFMVAFTIWFDPGIIPKYMNFKELGFENNRIGIIVGFGVLAFNIIILRNYFEGVPKSLEESAYIDGANDFKILYKIYMPLSKASIATVTLFYAISRWNGYFWTMILIKDLDKMPLQVYLRRIIVERDALMLDSGILANAVYSPDTIIFATIIASLVPIIIIYPFIQKYFEKGIMLGGVKE</sequence>
<dbReference type="GO" id="GO:0055085">
    <property type="term" value="P:transmembrane transport"/>
    <property type="evidence" value="ECO:0007669"/>
    <property type="project" value="InterPro"/>
</dbReference>
<name>A0A9W5YB31_9FIRM</name>
<keyword evidence="4 7" id="KW-0812">Transmembrane</keyword>
<keyword evidence="2 7" id="KW-0813">Transport</keyword>
<feature type="transmembrane region" description="Helical" evidence="7">
    <location>
        <begin position="80"/>
        <end position="99"/>
    </location>
</feature>
<dbReference type="PROSITE" id="PS50928">
    <property type="entry name" value="ABC_TM1"/>
    <property type="match status" value="1"/>
</dbReference>
<evidence type="ECO:0000259" key="8">
    <source>
        <dbReference type="PROSITE" id="PS50928"/>
    </source>
</evidence>
<feature type="transmembrane region" description="Helical" evidence="7">
    <location>
        <begin position="143"/>
        <end position="163"/>
    </location>
</feature>
<keyword evidence="10" id="KW-1185">Reference proteome</keyword>
<dbReference type="GO" id="GO:0005886">
    <property type="term" value="C:plasma membrane"/>
    <property type="evidence" value="ECO:0007669"/>
    <property type="project" value="UniProtKB-SubCell"/>
</dbReference>
<keyword evidence="3" id="KW-1003">Cell membrane</keyword>
<organism evidence="9 10">
    <name type="scientific">Vallitalea longa</name>
    <dbReference type="NCBI Taxonomy" id="2936439"/>
    <lineage>
        <taxon>Bacteria</taxon>
        <taxon>Bacillati</taxon>
        <taxon>Bacillota</taxon>
        <taxon>Clostridia</taxon>
        <taxon>Lachnospirales</taxon>
        <taxon>Vallitaleaceae</taxon>
        <taxon>Vallitalea</taxon>
    </lineage>
</organism>
<proteinExistence type="inferred from homology"/>
<feature type="transmembrane region" description="Helical" evidence="7">
    <location>
        <begin position="111"/>
        <end position="131"/>
    </location>
</feature>
<dbReference type="PANTHER" id="PTHR43744">
    <property type="entry name" value="ABC TRANSPORTER PERMEASE PROTEIN MG189-RELATED-RELATED"/>
    <property type="match status" value="1"/>
</dbReference>
<dbReference type="CDD" id="cd06261">
    <property type="entry name" value="TM_PBP2"/>
    <property type="match status" value="1"/>
</dbReference>
<keyword evidence="6 7" id="KW-0472">Membrane</keyword>
<dbReference type="InterPro" id="IPR035906">
    <property type="entry name" value="MetI-like_sf"/>
</dbReference>
<feature type="transmembrane region" description="Helical" evidence="7">
    <location>
        <begin position="258"/>
        <end position="277"/>
    </location>
</feature>
<evidence type="ECO:0000256" key="6">
    <source>
        <dbReference type="ARBA" id="ARBA00023136"/>
    </source>
</evidence>
<dbReference type="Gene3D" id="1.10.3720.10">
    <property type="entry name" value="MetI-like"/>
    <property type="match status" value="1"/>
</dbReference>
<dbReference type="Proteomes" id="UP001144256">
    <property type="component" value="Unassembled WGS sequence"/>
</dbReference>
<evidence type="ECO:0000256" key="7">
    <source>
        <dbReference type="RuleBase" id="RU363032"/>
    </source>
</evidence>
<comment type="similarity">
    <text evidence="7">Belongs to the binding-protein-dependent transport system permease family.</text>
</comment>
<evidence type="ECO:0000256" key="2">
    <source>
        <dbReference type="ARBA" id="ARBA00022448"/>
    </source>
</evidence>
<comment type="caution">
    <text evidence="9">The sequence shown here is derived from an EMBL/GenBank/DDBJ whole genome shotgun (WGS) entry which is preliminary data.</text>
</comment>
<protein>
    <submittedName>
        <fullName evidence="9">Sugar ABC transporter permease</fullName>
    </submittedName>
</protein>
<dbReference type="AlphaFoldDB" id="A0A9W5YB31"/>
<evidence type="ECO:0000256" key="3">
    <source>
        <dbReference type="ARBA" id="ARBA00022475"/>
    </source>
</evidence>
<evidence type="ECO:0000313" key="9">
    <source>
        <dbReference type="EMBL" id="GKX29406.1"/>
    </source>
</evidence>
<dbReference type="Pfam" id="PF00528">
    <property type="entry name" value="BPD_transp_1"/>
    <property type="match status" value="1"/>
</dbReference>
<feature type="transmembrane region" description="Helical" evidence="7">
    <location>
        <begin position="184"/>
        <end position="206"/>
    </location>
</feature>
<dbReference type="InterPro" id="IPR000515">
    <property type="entry name" value="MetI-like"/>
</dbReference>
<dbReference type="PANTHER" id="PTHR43744:SF9">
    <property type="entry name" value="POLYGALACTURONAN_RHAMNOGALACTURONAN TRANSPORT SYSTEM PERMEASE PROTEIN YTCP"/>
    <property type="match status" value="1"/>
</dbReference>